<keyword evidence="4" id="KW-1185">Reference proteome</keyword>
<evidence type="ECO:0000259" key="2">
    <source>
        <dbReference type="Pfam" id="PF17648"/>
    </source>
</evidence>
<proteinExistence type="predicted"/>
<evidence type="ECO:0000256" key="1">
    <source>
        <dbReference type="SAM" id="MobiDB-lite"/>
    </source>
</evidence>
<evidence type="ECO:0000313" key="4">
    <source>
        <dbReference type="Proteomes" id="UP001287286"/>
    </source>
</evidence>
<feature type="domain" description="Luciferase" evidence="2">
    <location>
        <begin position="443"/>
        <end position="509"/>
    </location>
</feature>
<comment type="caution">
    <text evidence="3">The sequence shown here is derived from an EMBL/GenBank/DDBJ whole genome shotgun (WGS) entry which is preliminary data.</text>
</comment>
<dbReference type="PANTHER" id="PTHR38695:SF1">
    <property type="entry name" value="AMINO ACID PERMEASE_ SLC12A DOMAIN-CONTAINING PROTEIN"/>
    <property type="match status" value="1"/>
</dbReference>
<dbReference type="InterPro" id="IPR048273">
    <property type="entry name" value="Luciferase"/>
</dbReference>
<reference evidence="3 4" key="1">
    <citation type="journal article" date="2024" name="Microbiol. Resour. Announc.">
        <title>Genome annotations for the ascomycete fungi Trichoderma harzianum, Trichoderma aggressivum, and Purpureocillium lilacinum.</title>
        <authorList>
            <person name="Beijen E.P.W."/>
            <person name="Ohm R.A."/>
        </authorList>
    </citation>
    <scope>NUCLEOTIDE SEQUENCE [LARGE SCALE GENOMIC DNA]</scope>
    <source>
        <strain evidence="3 4">CBS 150709</strain>
    </source>
</reference>
<dbReference type="Pfam" id="PF17648">
    <property type="entry name" value="Luciferase"/>
    <property type="match status" value="1"/>
</dbReference>
<gene>
    <name evidence="3" type="ORF">Purlil1_9634</name>
</gene>
<accession>A0ABR0BQ00</accession>
<protein>
    <recommendedName>
        <fullName evidence="2">Luciferase domain-containing protein</fullName>
    </recommendedName>
</protein>
<organism evidence="3 4">
    <name type="scientific">Purpureocillium lilacinum</name>
    <name type="common">Paecilomyces lilacinus</name>
    <dbReference type="NCBI Taxonomy" id="33203"/>
    <lineage>
        <taxon>Eukaryota</taxon>
        <taxon>Fungi</taxon>
        <taxon>Dikarya</taxon>
        <taxon>Ascomycota</taxon>
        <taxon>Pezizomycotina</taxon>
        <taxon>Sordariomycetes</taxon>
        <taxon>Hypocreomycetidae</taxon>
        <taxon>Hypocreales</taxon>
        <taxon>Ophiocordycipitaceae</taxon>
        <taxon>Purpureocillium</taxon>
    </lineage>
</organism>
<dbReference type="Proteomes" id="UP001287286">
    <property type="component" value="Unassembled WGS sequence"/>
</dbReference>
<dbReference type="EMBL" id="JAWRVI010000044">
    <property type="protein sequence ID" value="KAK4086105.1"/>
    <property type="molecule type" value="Genomic_DNA"/>
</dbReference>
<dbReference type="PANTHER" id="PTHR38695">
    <property type="entry name" value="AMINO ACID PERMEASE_ SLC12A DOMAIN-CONTAINING PROTEIN"/>
    <property type="match status" value="1"/>
</dbReference>
<sequence length="523" mass="56971">MAPRRAMDRIGFWNRADGWLALGKWLGRFGRWAIPMRLRGTRAAGGSARVACSTSNAPPADARYPKQASCCFVVQVVSWLCEVVTACPAPRRRPFLPRHGCGDSANRLPSGTPVPRVSTIAGRIGRCGGPRSQRKDDAPSMAEVPVRPRLGVGAPGRRAVSPPKFGRPKATHGTSQGATRHPVKQFGPLAMVHEFAAPYLRASCERREVAALSESERVSPVDDDGAVGLSWPDTVYFVSTTSVERLLLDAHPTTPHIVRDLDTEHDTEHSEVQSTGVMATTTGGYTLAIVAAASATLLLVAYRDYRAYVALGPHGLPDTFWGWYKQLKLSRLARKDTTVPAPYDIEAEKDTYGPHAATSFLVDGLQPRRGSRPTIPGFVAPQRQITAVASAEMKVQMHKFLSALVAANSSVLQYELSVLEGPVPAVQLKSDIARPAFLKTTKGEMIHVHPPDGSTHLTLSLADSRSVIEQGWGQRHRLSGGLLGWGYTLVYAPRDQRELEVWKGVVWAAARYCCADVHELRHP</sequence>
<name>A0ABR0BQ00_PURLI</name>
<dbReference type="InterPro" id="IPR040841">
    <property type="entry name" value="Luciferase_dom"/>
</dbReference>
<evidence type="ECO:0000313" key="3">
    <source>
        <dbReference type="EMBL" id="KAK4086105.1"/>
    </source>
</evidence>
<feature type="region of interest" description="Disordered" evidence="1">
    <location>
        <begin position="120"/>
        <end position="181"/>
    </location>
</feature>